<evidence type="ECO:0000259" key="2">
    <source>
        <dbReference type="Pfam" id="PF02563"/>
    </source>
</evidence>
<keyword evidence="5" id="KW-1185">Reference proteome</keyword>
<gene>
    <name evidence="4" type="primary">vpsN_2</name>
    <name evidence="4" type="ORF">GCM10009092_30980</name>
</gene>
<dbReference type="PANTHER" id="PTHR33619:SF3">
    <property type="entry name" value="POLYSACCHARIDE EXPORT PROTEIN GFCE-RELATED"/>
    <property type="match status" value="1"/>
</dbReference>
<keyword evidence="1" id="KW-0732">Signal</keyword>
<reference evidence="4 5" key="1">
    <citation type="journal article" date="2019" name="Int. J. Syst. Evol. Microbiol.">
        <title>The Global Catalogue of Microorganisms (GCM) 10K type strain sequencing project: providing services to taxonomists for standard genome sequencing and annotation.</title>
        <authorList>
            <consortium name="The Broad Institute Genomics Platform"/>
            <consortium name="The Broad Institute Genome Sequencing Center for Infectious Disease"/>
            <person name="Wu L."/>
            <person name="Ma J."/>
        </authorList>
    </citation>
    <scope>NUCLEOTIDE SEQUENCE [LARGE SCALE GENOMIC DNA]</scope>
    <source>
        <strain evidence="4 5">JCM 13378</strain>
    </source>
</reference>
<dbReference type="Pfam" id="PF10531">
    <property type="entry name" value="SLBB"/>
    <property type="match status" value="1"/>
</dbReference>
<comment type="caution">
    <text evidence="4">The sequence shown here is derived from an EMBL/GenBank/DDBJ whole genome shotgun (WGS) entry which is preliminary data.</text>
</comment>
<evidence type="ECO:0000259" key="3">
    <source>
        <dbReference type="Pfam" id="PF10531"/>
    </source>
</evidence>
<organism evidence="4 5">
    <name type="scientific">Bowmanella denitrificans</name>
    <dbReference type="NCBI Taxonomy" id="366582"/>
    <lineage>
        <taxon>Bacteria</taxon>
        <taxon>Pseudomonadati</taxon>
        <taxon>Pseudomonadota</taxon>
        <taxon>Gammaproteobacteria</taxon>
        <taxon>Alteromonadales</taxon>
        <taxon>Alteromonadaceae</taxon>
        <taxon>Bowmanella</taxon>
    </lineage>
</organism>
<feature type="domain" description="Soluble ligand binding" evidence="3">
    <location>
        <begin position="115"/>
        <end position="161"/>
    </location>
</feature>
<dbReference type="EMBL" id="BAAAEI010000020">
    <property type="protein sequence ID" value="GAA0364432.1"/>
    <property type="molecule type" value="Genomic_DNA"/>
</dbReference>
<accession>A0ABN0XHN1</accession>
<dbReference type="InterPro" id="IPR003715">
    <property type="entry name" value="Poly_export_N"/>
</dbReference>
<proteinExistence type="predicted"/>
<name>A0ABN0XHN1_9ALTE</name>
<dbReference type="Gene3D" id="3.30.1950.10">
    <property type="entry name" value="wza like domain"/>
    <property type="match status" value="1"/>
</dbReference>
<protein>
    <submittedName>
        <fullName evidence="4">Exopolysaccharide export protein VpsN</fullName>
    </submittedName>
</protein>
<dbReference type="Proteomes" id="UP001501757">
    <property type="component" value="Unassembled WGS sequence"/>
</dbReference>
<evidence type="ECO:0000256" key="1">
    <source>
        <dbReference type="ARBA" id="ARBA00022729"/>
    </source>
</evidence>
<evidence type="ECO:0000313" key="4">
    <source>
        <dbReference type="EMBL" id="GAA0364432.1"/>
    </source>
</evidence>
<dbReference type="Pfam" id="PF02563">
    <property type="entry name" value="Poly_export"/>
    <property type="match status" value="1"/>
</dbReference>
<dbReference type="InterPro" id="IPR049712">
    <property type="entry name" value="Poly_export"/>
</dbReference>
<sequence length="188" mass="20958">MQSADQNAVWRSIYFLLCLMLFTLSAMGEEKPPMEMGQYQLDSGDVIQITVFGQADLSLRRRLGETGVIHYPFLGDLHVAGLTARQLESQIYQGLKGDYLVSPSVSVSIEDYRPFFIDGEVKRPGGYPFQPGLTVDKAAALAGGYTERASRNKIQILRSDAQGQHHLDGQPQSRVFPGDIITVEQRFF</sequence>
<dbReference type="InterPro" id="IPR019554">
    <property type="entry name" value="Soluble_ligand-bd"/>
</dbReference>
<feature type="domain" description="Polysaccharide export protein N-terminal" evidence="2">
    <location>
        <begin position="37"/>
        <end position="109"/>
    </location>
</feature>
<dbReference type="RefSeq" id="WP_425542121.1">
    <property type="nucleotide sequence ID" value="NZ_BAAAEI010000020.1"/>
</dbReference>
<dbReference type="PANTHER" id="PTHR33619">
    <property type="entry name" value="POLYSACCHARIDE EXPORT PROTEIN GFCE-RELATED"/>
    <property type="match status" value="1"/>
</dbReference>
<evidence type="ECO:0000313" key="5">
    <source>
        <dbReference type="Proteomes" id="UP001501757"/>
    </source>
</evidence>